<accession>A0A1I4ZLI4</accession>
<dbReference type="InterPro" id="IPR001387">
    <property type="entry name" value="Cro/C1-type_HTH"/>
</dbReference>
<dbReference type="InterPro" id="IPR006448">
    <property type="entry name" value="Phage_term_ssu_P27"/>
</dbReference>
<dbReference type="InterPro" id="IPR010982">
    <property type="entry name" value="Lambda_DNA-bd_dom_sf"/>
</dbReference>
<gene>
    <name evidence="2" type="ORF">SAMN04488695_10248</name>
</gene>
<evidence type="ECO:0000259" key="1">
    <source>
        <dbReference type="PROSITE" id="PS50943"/>
    </source>
</evidence>
<dbReference type="Proteomes" id="UP000181899">
    <property type="component" value="Unassembled WGS sequence"/>
</dbReference>
<dbReference type="Pfam" id="PF12844">
    <property type="entry name" value="HTH_19"/>
    <property type="match status" value="1"/>
</dbReference>
<dbReference type="Pfam" id="PF05119">
    <property type="entry name" value="Terminase_4"/>
    <property type="match status" value="1"/>
</dbReference>
<dbReference type="CDD" id="cd00093">
    <property type="entry name" value="HTH_XRE"/>
    <property type="match status" value="1"/>
</dbReference>
<dbReference type="OrthoDB" id="2192520at2"/>
<sequence>MVDLRQVREELNLTQKGMAETLGIGLTTWKNYESAKRKPPKEIVEKVECLLRDYQEARDHEMDTAVTYSEEDIKEYLLNALDEKGALKPVFVDLVNRYMQMWKTSIELEHDINKNGVSVMGATGPKKNDSVALLVNVNKQMLIVLDKLGLNANTIKPEDGADV</sequence>
<dbReference type="EMBL" id="FOVK01000002">
    <property type="protein sequence ID" value="SFN51136.1"/>
    <property type="molecule type" value="Genomic_DNA"/>
</dbReference>
<dbReference type="Gene3D" id="1.10.260.40">
    <property type="entry name" value="lambda repressor-like DNA-binding domains"/>
    <property type="match status" value="1"/>
</dbReference>
<dbReference type="GO" id="GO:0003677">
    <property type="term" value="F:DNA binding"/>
    <property type="evidence" value="ECO:0007669"/>
    <property type="project" value="InterPro"/>
</dbReference>
<evidence type="ECO:0000313" key="3">
    <source>
        <dbReference type="Proteomes" id="UP000181899"/>
    </source>
</evidence>
<dbReference type="PROSITE" id="PS50943">
    <property type="entry name" value="HTH_CROC1"/>
    <property type="match status" value="1"/>
</dbReference>
<dbReference type="SUPFAM" id="SSF47413">
    <property type="entry name" value="lambda repressor-like DNA-binding domains"/>
    <property type="match status" value="1"/>
</dbReference>
<feature type="domain" description="HTH cro/C1-type" evidence="1">
    <location>
        <begin position="4"/>
        <end position="47"/>
    </location>
</feature>
<protein>
    <submittedName>
        <fullName evidence="2">Helix-turn-helix</fullName>
    </submittedName>
</protein>
<evidence type="ECO:0000313" key="2">
    <source>
        <dbReference type="EMBL" id="SFN51136.1"/>
    </source>
</evidence>
<keyword evidence="3" id="KW-1185">Reference proteome</keyword>
<name>A0A1I4ZLI4_9CLOT</name>
<organism evidence="2 3">
    <name type="scientific">Proteiniclasticum ruminis</name>
    <dbReference type="NCBI Taxonomy" id="398199"/>
    <lineage>
        <taxon>Bacteria</taxon>
        <taxon>Bacillati</taxon>
        <taxon>Bacillota</taxon>
        <taxon>Clostridia</taxon>
        <taxon>Eubacteriales</taxon>
        <taxon>Clostridiaceae</taxon>
        <taxon>Proteiniclasticum</taxon>
    </lineage>
</organism>
<proteinExistence type="predicted"/>
<reference evidence="2 3" key="1">
    <citation type="submission" date="2016-10" db="EMBL/GenBank/DDBJ databases">
        <authorList>
            <person name="de Groot N.N."/>
        </authorList>
    </citation>
    <scope>NUCLEOTIDE SEQUENCE [LARGE SCALE GENOMIC DNA]</scope>
    <source>
        <strain evidence="2 3">ML2</strain>
    </source>
</reference>
<dbReference type="SMART" id="SM00530">
    <property type="entry name" value="HTH_XRE"/>
    <property type="match status" value="1"/>
</dbReference>
<dbReference type="AlphaFoldDB" id="A0A1I4ZLI4"/>